<comment type="caution">
    <text evidence="1">The sequence shown here is derived from an EMBL/GenBank/DDBJ whole genome shotgun (WGS) entry which is preliminary data.</text>
</comment>
<gene>
    <name evidence="1" type="ORF">EDD18DRAFT_1311005</name>
</gene>
<organism evidence="1 2">
    <name type="scientific">Armillaria luteobubalina</name>
    <dbReference type="NCBI Taxonomy" id="153913"/>
    <lineage>
        <taxon>Eukaryota</taxon>
        <taxon>Fungi</taxon>
        <taxon>Dikarya</taxon>
        <taxon>Basidiomycota</taxon>
        <taxon>Agaricomycotina</taxon>
        <taxon>Agaricomycetes</taxon>
        <taxon>Agaricomycetidae</taxon>
        <taxon>Agaricales</taxon>
        <taxon>Marasmiineae</taxon>
        <taxon>Physalacriaceae</taxon>
        <taxon>Armillaria</taxon>
    </lineage>
</organism>
<evidence type="ECO:0000313" key="2">
    <source>
        <dbReference type="Proteomes" id="UP001175228"/>
    </source>
</evidence>
<name>A0AA39PXC7_9AGAR</name>
<dbReference type="AlphaFoldDB" id="A0AA39PXC7"/>
<dbReference type="EMBL" id="JAUEPU010000031">
    <property type="protein sequence ID" value="KAK0492151.1"/>
    <property type="molecule type" value="Genomic_DNA"/>
</dbReference>
<evidence type="ECO:0000313" key="1">
    <source>
        <dbReference type="EMBL" id="KAK0492151.1"/>
    </source>
</evidence>
<protein>
    <submittedName>
        <fullName evidence="1">Uncharacterized protein</fullName>
    </submittedName>
</protein>
<reference evidence="1" key="1">
    <citation type="submission" date="2023-06" db="EMBL/GenBank/DDBJ databases">
        <authorList>
            <consortium name="Lawrence Berkeley National Laboratory"/>
            <person name="Ahrendt S."/>
            <person name="Sahu N."/>
            <person name="Indic B."/>
            <person name="Wong-Bajracharya J."/>
            <person name="Merenyi Z."/>
            <person name="Ke H.-M."/>
            <person name="Monk M."/>
            <person name="Kocsube S."/>
            <person name="Drula E."/>
            <person name="Lipzen A."/>
            <person name="Balint B."/>
            <person name="Henrissat B."/>
            <person name="Andreopoulos B."/>
            <person name="Martin F.M."/>
            <person name="Harder C.B."/>
            <person name="Rigling D."/>
            <person name="Ford K.L."/>
            <person name="Foster G.D."/>
            <person name="Pangilinan J."/>
            <person name="Papanicolaou A."/>
            <person name="Barry K."/>
            <person name="LaButti K."/>
            <person name="Viragh M."/>
            <person name="Koriabine M."/>
            <person name="Yan M."/>
            <person name="Riley R."/>
            <person name="Champramary S."/>
            <person name="Plett K.L."/>
            <person name="Tsai I.J."/>
            <person name="Slot J."/>
            <person name="Sipos G."/>
            <person name="Plett J."/>
            <person name="Nagy L.G."/>
            <person name="Grigoriev I.V."/>
        </authorList>
    </citation>
    <scope>NUCLEOTIDE SEQUENCE</scope>
    <source>
        <strain evidence="1">HWK02</strain>
    </source>
</reference>
<dbReference type="Proteomes" id="UP001175228">
    <property type="component" value="Unassembled WGS sequence"/>
</dbReference>
<sequence length="422" mass="49030">MELNGVYTPDFSHTWQITQRRNDFNPFWMLVVDQLHEFELGVWKALFTHLIQLLYAEDPSGELVSRLNLWYHQVTAFSWGTIHKFAMNSAEMKKLAACDFEDLLQIIEGEAFIHYQCTIPVFEGLLPEPLNTSLMTLLYQVAEWHVLAKLHMHTEQSLACRPQKLNLSTFKFHSLGDYITSIQLFGTTDSYSSQMGELAHCLIKNLYGLTNKKNVMAQVAKNRNEYFDMYQFVLGISSPASSSSSHVDPAKKSFTNEQRNLIYCHHIMHVNYTTYNVHRDYDTINPSRYVFITVKSPEMDGDAHPYWYAQVLGIYHTNVQHFGMELTDMHPHHMYFLWVRWLSDEPGWKSSCKFACLPKIGFVPDSDDYAFGFLDPSVVIWGVHLLPDFSGSQTTDLLQTNYTTIAWKIGEEEDWVNYYVNM</sequence>
<proteinExistence type="predicted"/>
<accession>A0AA39PXC7</accession>
<keyword evidence="2" id="KW-1185">Reference proteome</keyword>